<sequence length="124" mass="13661">MSAISPGGSGNLFVGIDHEATGERLDRLVTRRGLVIERIISTGQASPDGFWYDDPRDEWVVVLTGAAALQFEADVPVRRQLLPGDYVHIPAHCRHRVAWTDETVPTVWLTVYFSADEGEAEGEA</sequence>
<dbReference type="Pfam" id="PF07883">
    <property type="entry name" value="Cupin_2"/>
    <property type="match status" value="1"/>
</dbReference>
<dbReference type="InterPro" id="IPR011051">
    <property type="entry name" value="RmlC_Cupin_sf"/>
</dbReference>
<organism evidence="2 3">
    <name type="scientific">Paraburkholderia denitrificans</name>
    <dbReference type="NCBI Taxonomy" id="694025"/>
    <lineage>
        <taxon>Bacteria</taxon>
        <taxon>Pseudomonadati</taxon>
        <taxon>Pseudomonadota</taxon>
        <taxon>Betaproteobacteria</taxon>
        <taxon>Burkholderiales</taxon>
        <taxon>Burkholderiaceae</taxon>
        <taxon>Paraburkholderia</taxon>
    </lineage>
</organism>
<reference evidence="3" key="1">
    <citation type="journal article" date="2019" name="Int. J. Syst. Evol. Microbiol.">
        <title>The Global Catalogue of Microorganisms (GCM) 10K type strain sequencing project: providing services to taxonomists for standard genome sequencing and annotation.</title>
        <authorList>
            <consortium name="The Broad Institute Genomics Platform"/>
            <consortium name="The Broad Institute Genome Sequencing Center for Infectious Disease"/>
            <person name="Wu L."/>
            <person name="Ma J."/>
        </authorList>
    </citation>
    <scope>NUCLEOTIDE SEQUENCE [LARGE SCALE GENOMIC DNA]</scope>
    <source>
        <strain evidence="3">CCUG 56042</strain>
    </source>
</reference>
<name>A0ABW0J3K4_9BURK</name>
<gene>
    <name evidence="2" type="ORF">ACFPTO_02015</name>
</gene>
<dbReference type="SUPFAM" id="SSF51182">
    <property type="entry name" value="RmlC-like cupins"/>
    <property type="match status" value="1"/>
</dbReference>
<feature type="domain" description="Cupin type-2" evidence="1">
    <location>
        <begin position="54"/>
        <end position="112"/>
    </location>
</feature>
<dbReference type="EMBL" id="JBHSMP010000006">
    <property type="protein sequence ID" value="MFC5427592.1"/>
    <property type="molecule type" value="Genomic_DNA"/>
</dbReference>
<dbReference type="InterPro" id="IPR013096">
    <property type="entry name" value="Cupin_2"/>
</dbReference>
<comment type="caution">
    <text evidence="2">The sequence shown here is derived from an EMBL/GenBank/DDBJ whole genome shotgun (WGS) entry which is preliminary data.</text>
</comment>
<dbReference type="RefSeq" id="WP_377709105.1">
    <property type="nucleotide sequence ID" value="NZ_JBHSMP010000006.1"/>
</dbReference>
<dbReference type="CDD" id="cd06981">
    <property type="entry name" value="cupin_reut_a1446"/>
    <property type="match status" value="1"/>
</dbReference>
<keyword evidence="3" id="KW-1185">Reference proteome</keyword>
<evidence type="ECO:0000313" key="3">
    <source>
        <dbReference type="Proteomes" id="UP001596103"/>
    </source>
</evidence>
<evidence type="ECO:0000259" key="1">
    <source>
        <dbReference type="Pfam" id="PF07883"/>
    </source>
</evidence>
<proteinExistence type="predicted"/>
<dbReference type="Proteomes" id="UP001596103">
    <property type="component" value="Unassembled WGS sequence"/>
</dbReference>
<evidence type="ECO:0000313" key="2">
    <source>
        <dbReference type="EMBL" id="MFC5427592.1"/>
    </source>
</evidence>
<accession>A0ABW0J3K4</accession>
<protein>
    <submittedName>
        <fullName evidence="2">Cupin domain-containing protein</fullName>
    </submittedName>
</protein>
<dbReference type="InterPro" id="IPR014710">
    <property type="entry name" value="RmlC-like_jellyroll"/>
</dbReference>
<dbReference type="Gene3D" id="2.60.120.10">
    <property type="entry name" value="Jelly Rolls"/>
    <property type="match status" value="1"/>
</dbReference>